<feature type="region of interest" description="Disordered" evidence="1">
    <location>
        <begin position="86"/>
        <end position="105"/>
    </location>
</feature>
<sequence length="267" mass="28453">MNPEVVRRQYLDAMGITAFASRYRLPNALVTQACEWDEAPPRPESPGKRLHALLDDAQQAEASRRAAAPAPAANPASLKALLNEERPAQPKAPAETPSKAPASPPTPLRFTLSCVCLGGRWLSLHEGEPGDAARRLLSNICRAVGIDAASLSAWHTLSWPPLVGGPAPEAPLEEAREGVNAFIDGAASRNGWKPSRALWWSGDDASPLARVLAPEEARGRTVSQALSLPLWQGPALDTLLADGAAKRDLWPSLAALSARWREEQGGG</sequence>
<evidence type="ECO:0000313" key="2">
    <source>
        <dbReference type="EMBL" id="WNK20736.1"/>
    </source>
</evidence>
<reference evidence="2 3" key="1">
    <citation type="submission" date="2023-03" db="EMBL/GenBank/DDBJ databases">
        <title>Halomonas sp. nov., isolated from Korean tranditional fermented seafood 'Jeotgal'.</title>
        <authorList>
            <person name="Kim B."/>
            <person name="Shin N.-R."/>
        </authorList>
    </citation>
    <scope>NUCLEOTIDE SEQUENCE [LARGE SCALE GENOMIC DNA]</scope>
    <source>
        <strain evidence="2 3">SG2L-4</strain>
    </source>
</reference>
<dbReference type="EMBL" id="CP119391">
    <property type="protein sequence ID" value="WNK20736.1"/>
    <property type="molecule type" value="Genomic_DNA"/>
</dbReference>
<dbReference type="RefSeq" id="WP_311884532.1">
    <property type="nucleotide sequence ID" value="NZ_CP119391.1"/>
</dbReference>
<protein>
    <submittedName>
        <fullName evidence="2">Uncharacterized protein</fullName>
    </submittedName>
</protein>
<evidence type="ECO:0000256" key="1">
    <source>
        <dbReference type="SAM" id="MobiDB-lite"/>
    </source>
</evidence>
<feature type="compositionally biased region" description="Low complexity" evidence="1">
    <location>
        <begin position="91"/>
        <end position="101"/>
    </location>
</feature>
<name>A0ABY9Z243_9GAMM</name>
<dbReference type="Proteomes" id="UP001301869">
    <property type="component" value="Chromosome"/>
</dbReference>
<organism evidence="2 3">
    <name type="scientific">Halomonas piscis</name>
    <dbReference type="NCBI Taxonomy" id="3031727"/>
    <lineage>
        <taxon>Bacteria</taxon>
        <taxon>Pseudomonadati</taxon>
        <taxon>Pseudomonadota</taxon>
        <taxon>Gammaproteobacteria</taxon>
        <taxon>Oceanospirillales</taxon>
        <taxon>Halomonadaceae</taxon>
        <taxon>Halomonas</taxon>
    </lineage>
</organism>
<accession>A0ABY9Z243</accession>
<proteinExistence type="predicted"/>
<gene>
    <name evidence="2" type="ORF">P1P91_03400</name>
</gene>
<keyword evidence="3" id="KW-1185">Reference proteome</keyword>
<evidence type="ECO:0000313" key="3">
    <source>
        <dbReference type="Proteomes" id="UP001301869"/>
    </source>
</evidence>